<evidence type="ECO:0000313" key="1">
    <source>
        <dbReference type="EMBL" id="UNO50401.1"/>
    </source>
</evidence>
<dbReference type="InterPro" id="IPR047928">
    <property type="entry name" value="Perm_prefix_1"/>
</dbReference>
<accession>A0A9E6ZMF1</accession>
<proteinExistence type="predicted"/>
<dbReference type="AlphaFoldDB" id="T0DF86"/>
<reference evidence="2" key="1">
    <citation type="journal article" date="2022" name="G3 (Bethesda)">
        <title>Unveiling the complete genome sequence of Alicyclobacillus acidoterrestris DSM 3922T, a taint-producing strain.</title>
        <authorList>
            <person name="Leonardo I.C."/>
            <person name="Barreto Crespo M.T."/>
            <person name="Gaspar F.B."/>
        </authorList>
    </citation>
    <scope>NUCLEOTIDE SEQUENCE [LARGE SCALE GENOMIC DNA]</scope>
    <source>
        <strain evidence="2">DSM 3922</strain>
    </source>
</reference>
<accession>T0DF86</accession>
<evidence type="ECO:0000313" key="2">
    <source>
        <dbReference type="Proteomes" id="UP000829401"/>
    </source>
</evidence>
<gene>
    <name evidence="1" type="ORF">K1I37_08000</name>
</gene>
<dbReference type="Proteomes" id="UP000829401">
    <property type="component" value="Chromosome"/>
</dbReference>
<dbReference type="OrthoDB" id="2375387at2"/>
<sequence length="75" mass="8666">MSEFDGYLASVVKGTFLSRREKARLVEEMQRHLEESTAMYQAKGYEESTGRAQAMESFGRAKEIRRQVIRETFGV</sequence>
<organism evidence="1 2">
    <name type="scientific">Alicyclobacillus acidoterrestris (strain ATCC 49025 / DSM 3922 / CIP 106132 / NCIMB 13137 / GD3B)</name>
    <dbReference type="NCBI Taxonomy" id="1356854"/>
    <lineage>
        <taxon>Bacteria</taxon>
        <taxon>Bacillati</taxon>
        <taxon>Bacillota</taxon>
        <taxon>Bacilli</taxon>
        <taxon>Bacillales</taxon>
        <taxon>Alicyclobacillaceae</taxon>
        <taxon>Alicyclobacillus</taxon>
    </lineage>
</organism>
<protein>
    <submittedName>
        <fullName evidence="1">Permease prefix domain 1-containing protein</fullName>
    </submittedName>
</protein>
<dbReference type="RefSeq" id="WP_021295892.1">
    <property type="nucleotide sequence ID" value="NZ_AURB01000112.1"/>
</dbReference>
<dbReference type="EMBL" id="CP080467">
    <property type="protein sequence ID" value="UNO50401.1"/>
    <property type="molecule type" value="Genomic_DNA"/>
</dbReference>
<keyword evidence="2" id="KW-1185">Reference proteome</keyword>
<dbReference type="KEGG" id="aaco:K1I37_08000"/>
<dbReference type="NCBIfam" id="NF038403">
    <property type="entry name" value="perm_prefix_1"/>
    <property type="match status" value="1"/>
</dbReference>
<name>T0DF86_ALIAG</name>